<accession>A0AA35M0Y1</accession>
<protein>
    <submittedName>
        <fullName evidence="2">Uncharacterized protein</fullName>
    </submittedName>
</protein>
<feature type="region of interest" description="Disordered" evidence="1">
    <location>
        <begin position="91"/>
        <end position="226"/>
    </location>
</feature>
<organism evidence="2 3">
    <name type="scientific">Clonostachys chloroleuca</name>
    <dbReference type="NCBI Taxonomy" id="1926264"/>
    <lineage>
        <taxon>Eukaryota</taxon>
        <taxon>Fungi</taxon>
        <taxon>Dikarya</taxon>
        <taxon>Ascomycota</taxon>
        <taxon>Pezizomycotina</taxon>
        <taxon>Sordariomycetes</taxon>
        <taxon>Hypocreomycetidae</taxon>
        <taxon>Hypocreales</taxon>
        <taxon>Bionectriaceae</taxon>
        <taxon>Clonostachys</taxon>
    </lineage>
</organism>
<reference evidence="2" key="1">
    <citation type="submission" date="2023-01" db="EMBL/GenBank/DDBJ databases">
        <authorList>
            <person name="Piombo E."/>
        </authorList>
    </citation>
    <scope>NUCLEOTIDE SEQUENCE</scope>
</reference>
<feature type="compositionally biased region" description="Acidic residues" evidence="1">
    <location>
        <begin position="183"/>
        <end position="207"/>
    </location>
</feature>
<dbReference type="Proteomes" id="UP001160390">
    <property type="component" value="Unassembled WGS sequence"/>
</dbReference>
<gene>
    <name evidence="2" type="ORF">CCHLO57077_00016940</name>
</gene>
<dbReference type="EMBL" id="CABFNP030000832">
    <property type="protein sequence ID" value="CAI6088481.1"/>
    <property type="molecule type" value="Genomic_DNA"/>
</dbReference>
<evidence type="ECO:0000313" key="3">
    <source>
        <dbReference type="Proteomes" id="UP001160390"/>
    </source>
</evidence>
<name>A0AA35M0Y1_9HYPO</name>
<proteinExistence type="predicted"/>
<evidence type="ECO:0000313" key="2">
    <source>
        <dbReference type="EMBL" id="CAI6088481.1"/>
    </source>
</evidence>
<comment type="caution">
    <text evidence="2">The sequence shown here is derived from an EMBL/GenBank/DDBJ whole genome shotgun (WGS) entry which is preliminary data.</text>
</comment>
<evidence type="ECO:0000256" key="1">
    <source>
        <dbReference type="SAM" id="MobiDB-lite"/>
    </source>
</evidence>
<sequence length="282" mass="30879">MRWQEYLSVRQTLDEANNAAFQTASLRAKASEYAKRLKGIATDALIQQHFLATQLRNVANAPSDALDAMKLRFSGSDLPEFEAEIARFGHVDPPSVSPPKAVVISKPKIKKPKARPANQSSIKSFFAPKASPSQALPTPRPAGTTKRAGKTTLIEPSPAPRRSTRLSNQTPKTVVQDAVASSADEEWSPLPPSEDDDSEDDASEDDVLGQTIQLEIEAASDRNTVWGEEQDETIETVEPIEPIPPVPAFDMHLQPIDLWTYGDNAPIESHDCANCDEVFNHC</sequence>
<keyword evidence="3" id="KW-1185">Reference proteome</keyword>
<dbReference type="AlphaFoldDB" id="A0AA35M0Y1"/>